<feature type="region of interest" description="Disordered" evidence="1">
    <location>
        <begin position="143"/>
        <end position="188"/>
    </location>
</feature>
<organism evidence="4 5">
    <name type="scientific">Nocardioides vastitatis</name>
    <dbReference type="NCBI Taxonomy" id="2568655"/>
    <lineage>
        <taxon>Bacteria</taxon>
        <taxon>Bacillati</taxon>
        <taxon>Actinomycetota</taxon>
        <taxon>Actinomycetes</taxon>
        <taxon>Propionibacteriales</taxon>
        <taxon>Nocardioidaceae</taxon>
        <taxon>Nocardioides</taxon>
    </lineage>
</organism>
<comment type="caution">
    <text evidence="4">The sequence shown here is derived from an EMBL/GenBank/DDBJ whole genome shotgun (WGS) entry which is preliminary data.</text>
</comment>
<name>A0ABW0ZID2_9ACTN</name>
<keyword evidence="2" id="KW-0812">Transmembrane</keyword>
<dbReference type="RefSeq" id="WP_136431401.1">
    <property type="nucleotide sequence ID" value="NZ_JBHSNS010000001.1"/>
</dbReference>
<feature type="transmembrane region" description="Helical" evidence="2">
    <location>
        <begin position="120"/>
        <end position="141"/>
    </location>
</feature>
<sequence>MTPPTYCTSCGHELGIGRFCTNCGKPVPGRHPEATPAAGVPPTPPPAASPSAPAAPPPVGAVPPAARYPLFADAATTVRSPAGPPPAAPFEPTTDPVTIGDPPAPPLPDRGTGRRELPGWLPWAVGLVLLALVTGLGGLVLTRAGDGEGRSSNVPGPQLTDTTNDRSPDSALPDSEGTGGPVDEPEPGEVVELTGRARAQVPAVAGPSRDRQNNPVDFEAPNLLDGRPRTSWRMPGDGSGETLTFDLGDEVVLTQVGLINGYAKVDGPDNWYRGNRRIRAAQWEFDDGTRITQELADQRTMQMIDIGAVATTTVQLHLVTVTRPGRGPNGRDFTAISEIRFLGADS</sequence>
<keyword evidence="5" id="KW-1185">Reference proteome</keyword>
<evidence type="ECO:0000256" key="2">
    <source>
        <dbReference type="SAM" id="Phobius"/>
    </source>
</evidence>
<dbReference type="Proteomes" id="UP001596072">
    <property type="component" value="Unassembled WGS sequence"/>
</dbReference>
<evidence type="ECO:0000259" key="3">
    <source>
        <dbReference type="Pfam" id="PF25302"/>
    </source>
</evidence>
<protein>
    <recommendedName>
        <fullName evidence="3">NAD glycohydrolase translocation F5/8 type C domain-containing protein</fullName>
    </recommendedName>
</protein>
<feature type="region of interest" description="Disordered" evidence="1">
    <location>
        <begin position="202"/>
        <end position="236"/>
    </location>
</feature>
<feature type="region of interest" description="Disordered" evidence="1">
    <location>
        <begin position="25"/>
        <end position="63"/>
    </location>
</feature>
<feature type="compositionally biased region" description="Pro residues" evidence="1">
    <location>
        <begin position="39"/>
        <end position="61"/>
    </location>
</feature>
<feature type="domain" description="NAD glycohydrolase translocation F5/8 type C" evidence="3">
    <location>
        <begin position="208"/>
        <end position="341"/>
    </location>
</feature>
<dbReference type="InterPro" id="IPR057561">
    <property type="entry name" value="NADase_transloc"/>
</dbReference>
<accession>A0ABW0ZID2</accession>
<dbReference type="SUPFAM" id="SSF49785">
    <property type="entry name" value="Galactose-binding domain-like"/>
    <property type="match status" value="1"/>
</dbReference>
<gene>
    <name evidence="4" type="ORF">ACFPQB_05735</name>
</gene>
<keyword evidence="2" id="KW-0472">Membrane</keyword>
<reference evidence="5" key="1">
    <citation type="journal article" date="2019" name="Int. J. Syst. Evol. Microbiol.">
        <title>The Global Catalogue of Microorganisms (GCM) 10K type strain sequencing project: providing services to taxonomists for standard genome sequencing and annotation.</title>
        <authorList>
            <consortium name="The Broad Institute Genomics Platform"/>
            <consortium name="The Broad Institute Genome Sequencing Center for Infectious Disease"/>
            <person name="Wu L."/>
            <person name="Ma J."/>
        </authorList>
    </citation>
    <scope>NUCLEOTIDE SEQUENCE [LARGE SCALE GENOMIC DNA]</scope>
    <source>
        <strain evidence="5">YIM 94188</strain>
    </source>
</reference>
<proteinExistence type="predicted"/>
<dbReference type="Pfam" id="PF25302">
    <property type="entry name" value="NADase_transloc"/>
    <property type="match status" value="1"/>
</dbReference>
<keyword evidence="2" id="KW-1133">Transmembrane helix</keyword>
<dbReference type="NCBIfam" id="NF047619">
    <property type="entry name" value="NADase_discoid"/>
    <property type="match status" value="1"/>
</dbReference>
<feature type="compositionally biased region" description="Polar residues" evidence="1">
    <location>
        <begin position="150"/>
        <end position="162"/>
    </location>
</feature>
<evidence type="ECO:0000313" key="5">
    <source>
        <dbReference type="Proteomes" id="UP001596072"/>
    </source>
</evidence>
<dbReference type="Gene3D" id="2.60.120.260">
    <property type="entry name" value="Galactose-binding domain-like"/>
    <property type="match status" value="1"/>
</dbReference>
<dbReference type="EMBL" id="JBHSNS010000001">
    <property type="protein sequence ID" value="MFC5728410.1"/>
    <property type="molecule type" value="Genomic_DNA"/>
</dbReference>
<dbReference type="InterPro" id="IPR008979">
    <property type="entry name" value="Galactose-bd-like_sf"/>
</dbReference>
<evidence type="ECO:0000256" key="1">
    <source>
        <dbReference type="SAM" id="MobiDB-lite"/>
    </source>
</evidence>
<feature type="region of interest" description="Disordered" evidence="1">
    <location>
        <begin position="77"/>
        <end position="113"/>
    </location>
</feature>
<evidence type="ECO:0000313" key="4">
    <source>
        <dbReference type="EMBL" id="MFC5728410.1"/>
    </source>
</evidence>